<comment type="caution">
    <text evidence="1">The sequence shown here is derived from an EMBL/GenBank/DDBJ whole genome shotgun (WGS) entry which is preliminary data.</text>
</comment>
<proteinExistence type="predicted"/>
<dbReference type="AlphaFoldDB" id="A0A150P8D1"/>
<sequence>MLADPWVVRLSFYITIDDLASAPHGLDSTSVVAVDEHGGAAAASSHLLDLANDGVAHHQAALLARGRPGQSGSRMVAGRSTIGVEGGRGLVHFVIGVEGGRGLVHFV</sequence>
<protein>
    <submittedName>
        <fullName evidence="1">Uncharacterized protein</fullName>
    </submittedName>
</protein>
<name>A0A150P8D1_SORCE</name>
<evidence type="ECO:0000313" key="2">
    <source>
        <dbReference type="Proteomes" id="UP000075420"/>
    </source>
</evidence>
<reference evidence="1 2" key="1">
    <citation type="submission" date="2014-02" db="EMBL/GenBank/DDBJ databases">
        <title>The small core and large imbalanced accessory genome model reveals a collaborative survival strategy of Sorangium cellulosum strains in nature.</title>
        <authorList>
            <person name="Han K."/>
            <person name="Peng R."/>
            <person name="Blom J."/>
            <person name="Li Y.-Z."/>
        </authorList>
    </citation>
    <scope>NUCLEOTIDE SEQUENCE [LARGE SCALE GENOMIC DNA]</scope>
    <source>
        <strain evidence="1 2">So0157-25</strain>
    </source>
</reference>
<dbReference type="EMBL" id="JELY01002648">
    <property type="protein sequence ID" value="KYF51965.1"/>
    <property type="molecule type" value="Genomic_DNA"/>
</dbReference>
<dbReference type="Proteomes" id="UP000075420">
    <property type="component" value="Unassembled WGS sequence"/>
</dbReference>
<gene>
    <name evidence="1" type="ORF">BE08_46010</name>
</gene>
<accession>A0A150P8D1</accession>
<organism evidence="1 2">
    <name type="scientific">Sorangium cellulosum</name>
    <name type="common">Polyangium cellulosum</name>
    <dbReference type="NCBI Taxonomy" id="56"/>
    <lineage>
        <taxon>Bacteria</taxon>
        <taxon>Pseudomonadati</taxon>
        <taxon>Myxococcota</taxon>
        <taxon>Polyangia</taxon>
        <taxon>Polyangiales</taxon>
        <taxon>Polyangiaceae</taxon>
        <taxon>Sorangium</taxon>
    </lineage>
</organism>
<evidence type="ECO:0000313" key="1">
    <source>
        <dbReference type="EMBL" id="KYF51965.1"/>
    </source>
</evidence>